<proteinExistence type="predicted"/>
<gene>
    <name evidence="2" type="ORF">SDC9_197990</name>
</gene>
<name>A0A645IPU7_9ZZZZ</name>
<sequence length="60" mass="6699">MGFVEKDREALTGNTLMIGDLILTWDEKEPVSLEPQAQVRTDAGQEKKQEAKKAGSQPKR</sequence>
<evidence type="ECO:0000256" key="1">
    <source>
        <dbReference type="SAM" id="MobiDB-lite"/>
    </source>
</evidence>
<comment type="caution">
    <text evidence="2">The sequence shown here is derived from an EMBL/GenBank/DDBJ whole genome shotgun (WGS) entry which is preliminary data.</text>
</comment>
<reference evidence="2" key="1">
    <citation type="submission" date="2019-08" db="EMBL/GenBank/DDBJ databases">
        <authorList>
            <person name="Kucharzyk K."/>
            <person name="Murdoch R.W."/>
            <person name="Higgins S."/>
            <person name="Loffler F."/>
        </authorList>
    </citation>
    <scope>NUCLEOTIDE SEQUENCE</scope>
</reference>
<accession>A0A645IPU7</accession>
<organism evidence="2">
    <name type="scientific">bioreactor metagenome</name>
    <dbReference type="NCBI Taxonomy" id="1076179"/>
    <lineage>
        <taxon>unclassified sequences</taxon>
        <taxon>metagenomes</taxon>
        <taxon>ecological metagenomes</taxon>
    </lineage>
</organism>
<feature type="region of interest" description="Disordered" evidence="1">
    <location>
        <begin position="33"/>
        <end position="60"/>
    </location>
</feature>
<feature type="compositionally biased region" description="Basic and acidic residues" evidence="1">
    <location>
        <begin position="43"/>
        <end position="53"/>
    </location>
</feature>
<evidence type="ECO:0000313" key="2">
    <source>
        <dbReference type="EMBL" id="MPN50364.1"/>
    </source>
</evidence>
<protein>
    <submittedName>
        <fullName evidence="2">Uncharacterized protein</fullName>
    </submittedName>
</protein>
<dbReference type="EMBL" id="VSSQ01114480">
    <property type="protein sequence ID" value="MPN50364.1"/>
    <property type="molecule type" value="Genomic_DNA"/>
</dbReference>
<dbReference type="AlphaFoldDB" id="A0A645IPU7"/>